<name>A0AAD7B545_9AGAR</name>
<proteinExistence type="predicted"/>
<sequence>MEQSSSRWSHLFLSNDAPSEMEIPAIRQFIESRLDALDTPIDGDNIQKRTAILSAVRRVLPELWNEIFISASFAAPPWSLGLICRSWREMVLASPILWSYINVAPRRISMIETQLARSADVPLHISGNWWNAGDADETALLDLLLPHSHRWATFSAQLMTYNAGLAPRLRGIQGRIPRLQKFVYINTTAVTHVSEDKTPLADAPSLREIILADADSTSASPRFAVPWAQITRCQGVFHIYIQFQIVFAASNLVQCTMGGTDSLSPLSTDTAIARLPQLRRLCLSAGHLLNHITAPVLQDLRLEGQLNPALPFIQRSSCRLTKLVLDGGWMDDSRDILLRVLELLPTLEHVVMDRFAGMNSSPTRFWEAMRLSDEGDGVCPSLKYLACRWIRDEEEDNEDATVDAFFGALRSRRGRGLRTVRILSNSRSPYHARLEEGRKGFLEDVDILFLSRKESDVFMRRCRVEYYEY</sequence>
<comment type="caution">
    <text evidence="1">The sequence shown here is derived from an EMBL/GenBank/DDBJ whole genome shotgun (WGS) entry which is preliminary data.</text>
</comment>
<dbReference type="SUPFAM" id="SSF52047">
    <property type="entry name" value="RNI-like"/>
    <property type="match status" value="1"/>
</dbReference>
<gene>
    <name evidence="1" type="ORF">FB45DRAFT_1122198</name>
</gene>
<evidence type="ECO:0000313" key="1">
    <source>
        <dbReference type="EMBL" id="KAJ7610219.1"/>
    </source>
</evidence>
<reference evidence="1" key="1">
    <citation type="submission" date="2023-03" db="EMBL/GenBank/DDBJ databases">
        <title>Massive genome expansion in bonnet fungi (Mycena s.s.) driven by repeated elements and novel gene families across ecological guilds.</title>
        <authorList>
            <consortium name="Lawrence Berkeley National Laboratory"/>
            <person name="Harder C.B."/>
            <person name="Miyauchi S."/>
            <person name="Viragh M."/>
            <person name="Kuo A."/>
            <person name="Thoen E."/>
            <person name="Andreopoulos B."/>
            <person name="Lu D."/>
            <person name="Skrede I."/>
            <person name="Drula E."/>
            <person name="Henrissat B."/>
            <person name="Morin E."/>
            <person name="Kohler A."/>
            <person name="Barry K."/>
            <person name="LaButti K."/>
            <person name="Morin E."/>
            <person name="Salamov A."/>
            <person name="Lipzen A."/>
            <person name="Mereny Z."/>
            <person name="Hegedus B."/>
            <person name="Baldrian P."/>
            <person name="Stursova M."/>
            <person name="Weitz H."/>
            <person name="Taylor A."/>
            <person name="Grigoriev I.V."/>
            <person name="Nagy L.G."/>
            <person name="Martin F."/>
            <person name="Kauserud H."/>
        </authorList>
    </citation>
    <scope>NUCLEOTIDE SEQUENCE</scope>
    <source>
        <strain evidence="1">9284</strain>
    </source>
</reference>
<evidence type="ECO:0008006" key="3">
    <source>
        <dbReference type="Google" id="ProtNLM"/>
    </source>
</evidence>
<evidence type="ECO:0000313" key="2">
    <source>
        <dbReference type="Proteomes" id="UP001221142"/>
    </source>
</evidence>
<keyword evidence="2" id="KW-1185">Reference proteome</keyword>
<protein>
    <recommendedName>
        <fullName evidence="3">F-box domain-containing protein</fullName>
    </recommendedName>
</protein>
<organism evidence="1 2">
    <name type="scientific">Roridomyces roridus</name>
    <dbReference type="NCBI Taxonomy" id="1738132"/>
    <lineage>
        <taxon>Eukaryota</taxon>
        <taxon>Fungi</taxon>
        <taxon>Dikarya</taxon>
        <taxon>Basidiomycota</taxon>
        <taxon>Agaricomycotina</taxon>
        <taxon>Agaricomycetes</taxon>
        <taxon>Agaricomycetidae</taxon>
        <taxon>Agaricales</taxon>
        <taxon>Marasmiineae</taxon>
        <taxon>Mycenaceae</taxon>
        <taxon>Roridomyces</taxon>
    </lineage>
</organism>
<dbReference type="AlphaFoldDB" id="A0AAD7B545"/>
<dbReference type="Proteomes" id="UP001221142">
    <property type="component" value="Unassembled WGS sequence"/>
</dbReference>
<dbReference type="EMBL" id="JARKIF010000036">
    <property type="protein sequence ID" value="KAJ7610219.1"/>
    <property type="molecule type" value="Genomic_DNA"/>
</dbReference>
<accession>A0AAD7B545</accession>